<evidence type="ECO:0000256" key="4">
    <source>
        <dbReference type="ARBA" id="ARBA00022989"/>
    </source>
</evidence>
<dbReference type="SMART" id="SM00321">
    <property type="entry name" value="WSC"/>
    <property type="match status" value="1"/>
</dbReference>
<dbReference type="Pfam" id="PF01822">
    <property type="entry name" value="WSC"/>
    <property type="match status" value="1"/>
</dbReference>
<dbReference type="PROSITE" id="PS51212">
    <property type="entry name" value="WSC"/>
    <property type="match status" value="1"/>
</dbReference>
<keyword evidence="3" id="KW-0732">Signal</keyword>
<keyword evidence="6" id="KW-0325">Glycoprotein</keyword>
<comment type="subcellular location">
    <subcellularLocation>
        <location evidence="1">Membrane</location>
        <topology evidence="1">Single-pass membrane protein</topology>
    </subcellularLocation>
</comment>
<proteinExistence type="predicted"/>
<name>A0A4U0XA21_9PEZI</name>
<dbReference type="InterPro" id="IPR002889">
    <property type="entry name" value="WSC_carb-bd"/>
</dbReference>
<dbReference type="EMBL" id="NAJQ01000287">
    <property type="protein sequence ID" value="TKA72921.1"/>
    <property type="molecule type" value="Genomic_DNA"/>
</dbReference>
<dbReference type="AlphaFoldDB" id="A0A4U0XA21"/>
<feature type="transmembrane region" description="Helical" evidence="8">
    <location>
        <begin position="185"/>
        <end position="210"/>
    </location>
</feature>
<keyword evidence="5 8" id="KW-0472">Membrane</keyword>
<comment type="caution">
    <text evidence="10">The sequence shown here is derived from an EMBL/GenBank/DDBJ whole genome shotgun (WGS) entry which is preliminary data.</text>
</comment>
<dbReference type="STRING" id="329884.A0A4U0XA21"/>
<evidence type="ECO:0000313" key="10">
    <source>
        <dbReference type="EMBL" id="TKA72921.1"/>
    </source>
</evidence>
<sequence length="286" mass="28858">MSYQGCYSSSAGLTDQGSYMYQTSGYCQPICVKQDQAVLGLSGGSNCWCGDTVPPASSKVDDSSCNTPCNGYGSQMCGGNGFYSVYLSGTESSVPNSDGSASSSGPSSSDSSTPSSAASPSASPAPSSSSTPSTTASPSVITSVAPGHTIIVTQPAAEASSSPSSSNASSNNPTPTPQSTPHTNIAGIAAGVVVGVVAAAALIGALVFWLKRRKQQAAEDEYQRSTQVGAFMRGAGNEPKPPPTAHSYMSDSRLDPTAGSRNSAGSIADAEDYSRRILRVANPDGH</sequence>
<evidence type="ECO:0000256" key="8">
    <source>
        <dbReference type="SAM" id="Phobius"/>
    </source>
</evidence>
<evidence type="ECO:0000256" key="2">
    <source>
        <dbReference type="ARBA" id="ARBA00022692"/>
    </source>
</evidence>
<dbReference type="InterPro" id="IPR051836">
    <property type="entry name" value="Kremen_rcpt"/>
</dbReference>
<evidence type="ECO:0000256" key="5">
    <source>
        <dbReference type="ARBA" id="ARBA00023136"/>
    </source>
</evidence>
<dbReference type="GO" id="GO:0005886">
    <property type="term" value="C:plasma membrane"/>
    <property type="evidence" value="ECO:0007669"/>
    <property type="project" value="TreeGrafter"/>
</dbReference>
<feature type="domain" description="WSC" evidence="9">
    <location>
        <begin position="1"/>
        <end position="89"/>
    </location>
</feature>
<keyword evidence="2 8" id="KW-0812">Transmembrane</keyword>
<feature type="region of interest" description="Disordered" evidence="7">
    <location>
        <begin position="93"/>
        <end position="141"/>
    </location>
</feature>
<evidence type="ECO:0000256" key="3">
    <source>
        <dbReference type="ARBA" id="ARBA00022729"/>
    </source>
</evidence>
<evidence type="ECO:0000256" key="1">
    <source>
        <dbReference type="ARBA" id="ARBA00004167"/>
    </source>
</evidence>
<accession>A0A4U0XA21</accession>
<keyword evidence="4 8" id="KW-1133">Transmembrane helix</keyword>
<gene>
    <name evidence="10" type="ORF">B0A55_06854</name>
</gene>
<evidence type="ECO:0000256" key="7">
    <source>
        <dbReference type="SAM" id="MobiDB-lite"/>
    </source>
</evidence>
<reference evidence="10 11" key="1">
    <citation type="submission" date="2017-03" db="EMBL/GenBank/DDBJ databases">
        <title>Genomes of endolithic fungi from Antarctica.</title>
        <authorList>
            <person name="Coleine C."/>
            <person name="Masonjones S."/>
            <person name="Stajich J.E."/>
        </authorList>
    </citation>
    <scope>NUCLEOTIDE SEQUENCE [LARGE SCALE GENOMIC DNA]</scope>
    <source>
        <strain evidence="10 11">CCFEE 5184</strain>
    </source>
</reference>
<dbReference type="Proteomes" id="UP000309340">
    <property type="component" value="Unassembled WGS sequence"/>
</dbReference>
<dbReference type="OrthoDB" id="2019572at2759"/>
<dbReference type="PANTHER" id="PTHR24269">
    <property type="entry name" value="KREMEN PROTEIN"/>
    <property type="match status" value="1"/>
</dbReference>
<evidence type="ECO:0000313" key="11">
    <source>
        <dbReference type="Proteomes" id="UP000309340"/>
    </source>
</evidence>
<feature type="region of interest" description="Disordered" evidence="7">
    <location>
        <begin position="155"/>
        <end position="182"/>
    </location>
</feature>
<keyword evidence="11" id="KW-1185">Reference proteome</keyword>
<dbReference type="PANTHER" id="PTHR24269:SF16">
    <property type="entry name" value="PROTEIN SLG1"/>
    <property type="match status" value="1"/>
</dbReference>
<feature type="region of interest" description="Disordered" evidence="7">
    <location>
        <begin position="232"/>
        <end position="268"/>
    </location>
</feature>
<protein>
    <recommendedName>
        <fullName evidence="9">WSC domain-containing protein</fullName>
    </recommendedName>
</protein>
<organism evidence="10 11">
    <name type="scientific">Friedmanniomyces simplex</name>
    <dbReference type="NCBI Taxonomy" id="329884"/>
    <lineage>
        <taxon>Eukaryota</taxon>
        <taxon>Fungi</taxon>
        <taxon>Dikarya</taxon>
        <taxon>Ascomycota</taxon>
        <taxon>Pezizomycotina</taxon>
        <taxon>Dothideomycetes</taxon>
        <taxon>Dothideomycetidae</taxon>
        <taxon>Mycosphaerellales</taxon>
        <taxon>Teratosphaeriaceae</taxon>
        <taxon>Friedmanniomyces</taxon>
    </lineage>
</organism>
<evidence type="ECO:0000256" key="6">
    <source>
        <dbReference type="ARBA" id="ARBA00023180"/>
    </source>
</evidence>
<evidence type="ECO:0000259" key="9">
    <source>
        <dbReference type="PROSITE" id="PS51212"/>
    </source>
</evidence>